<evidence type="ECO:0000313" key="3">
    <source>
        <dbReference type="Proteomes" id="UP001331761"/>
    </source>
</evidence>
<feature type="compositionally biased region" description="Polar residues" evidence="1">
    <location>
        <begin position="36"/>
        <end position="48"/>
    </location>
</feature>
<comment type="caution">
    <text evidence="2">The sequence shown here is derived from an EMBL/GenBank/DDBJ whole genome shotgun (WGS) entry which is preliminary data.</text>
</comment>
<reference evidence="2 3" key="1">
    <citation type="submission" date="2019-10" db="EMBL/GenBank/DDBJ databases">
        <title>Assembly and Annotation for the nematode Trichostrongylus colubriformis.</title>
        <authorList>
            <person name="Martin J."/>
        </authorList>
    </citation>
    <scope>NUCLEOTIDE SEQUENCE [LARGE SCALE GENOMIC DNA]</scope>
    <source>
        <strain evidence="2">G859</strain>
        <tissue evidence="2">Whole worm</tissue>
    </source>
</reference>
<evidence type="ECO:0000256" key="1">
    <source>
        <dbReference type="SAM" id="MobiDB-lite"/>
    </source>
</evidence>
<organism evidence="2 3">
    <name type="scientific">Trichostrongylus colubriformis</name>
    <name type="common">Black scour worm</name>
    <dbReference type="NCBI Taxonomy" id="6319"/>
    <lineage>
        <taxon>Eukaryota</taxon>
        <taxon>Metazoa</taxon>
        <taxon>Ecdysozoa</taxon>
        <taxon>Nematoda</taxon>
        <taxon>Chromadorea</taxon>
        <taxon>Rhabditida</taxon>
        <taxon>Rhabditina</taxon>
        <taxon>Rhabditomorpha</taxon>
        <taxon>Strongyloidea</taxon>
        <taxon>Trichostrongylidae</taxon>
        <taxon>Trichostrongylus</taxon>
    </lineage>
</organism>
<dbReference type="EMBL" id="WIXE01015468">
    <property type="protein sequence ID" value="KAK5973445.1"/>
    <property type="molecule type" value="Genomic_DNA"/>
</dbReference>
<name>A0AAN8FAH8_TRICO</name>
<feature type="compositionally biased region" description="Basic and acidic residues" evidence="1">
    <location>
        <begin position="71"/>
        <end position="92"/>
    </location>
</feature>
<sequence length="161" mass="18084">MFGTPIVKVSTGKRGRPPKKRPLESSAEEGHKDRGASNNETLNQSISPDKTDYDVSKTAQSKGLNDSGHVITEKRQRGRPRKSDKPDPKKWNDINSPSTGRYTVPLPVPDSWPLVCNRSEIMKELSEMYTNVKDEKLGEFHNQIKAFVFALHWEDGSFSAS</sequence>
<accession>A0AAN8FAH8</accession>
<protein>
    <submittedName>
        <fullName evidence="2">Uncharacterized protein</fullName>
    </submittedName>
</protein>
<evidence type="ECO:0000313" key="2">
    <source>
        <dbReference type="EMBL" id="KAK5973445.1"/>
    </source>
</evidence>
<proteinExistence type="predicted"/>
<dbReference type="Proteomes" id="UP001331761">
    <property type="component" value="Unassembled WGS sequence"/>
</dbReference>
<feature type="region of interest" description="Disordered" evidence="1">
    <location>
        <begin position="1"/>
        <end position="102"/>
    </location>
</feature>
<dbReference type="AlphaFoldDB" id="A0AAN8FAH8"/>
<feature type="compositionally biased region" description="Basic residues" evidence="1">
    <location>
        <begin position="11"/>
        <end position="20"/>
    </location>
</feature>
<gene>
    <name evidence="2" type="ORF">GCK32_005354</name>
</gene>
<keyword evidence="3" id="KW-1185">Reference proteome</keyword>